<feature type="region of interest" description="Disordered" evidence="1">
    <location>
        <begin position="967"/>
        <end position="996"/>
    </location>
</feature>
<feature type="region of interest" description="Disordered" evidence="1">
    <location>
        <begin position="536"/>
        <end position="676"/>
    </location>
</feature>
<protein>
    <submittedName>
        <fullName evidence="3">Sporulation related protein</fullName>
    </submittedName>
</protein>
<name>A0A317PU57_9HYPH</name>
<dbReference type="PROSITE" id="PS51724">
    <property type="entry name" value="SPOR"/>
    <property type="match status" value="1"/>
</dbReference>
<feature type="compositionally biased region" description="Low complexity" evidence="1">
    <location>
        <begin position="1029"/>
        <end position="1041"/>
    </location>
</feature>
<organism evidence="3 4">
    <name type="scientific">Hoeflea marina</name>
    <dbReference type="NCBI Taxonomy" id="274592"/>
    <lineage>
        <taxon>Bacteria</taxon>
        <taxon>Pseudomonadati</taxon>
        <taxon>Pseudomonadota</taxon>
        <taxon>Alphaproteobacteria</taxon>
        <taxon>Hyphomicrobiales</taxon>
        <taxon>Rhizobiaceae</taxon>
        <taxon>Hoeflea</taxon>
    </lineage>
</organism>
<evidence type="ECO:0000313" key="3">
    <source>
        <dbReference type="EMBL" id="PWW04204.1"/>
    </source>
</evidence>
<dbReference type="GO" id="GO:0042834">
    <property type="term" value="F:peptidoglycan binding"/>
    <property type="evidence" value="ECO:0007669"/>
    <property type="project" value="InterPro"/>
</dbReference>
<feature type="compositionally biased region" description="Basic and acidic residues" evidence="1">
    <location>
        <begin position="1"/>
        <end position="13"/>
    </location>
</feature>
<feature type="compositionally biased region" description="Basic and acidic residues" evidence="1">
    <location>
        <begin position="327"/>
        <end position="342"/>
    </location>
</feature>
<dbReference type="EMBL" id="QGTR01000001">
    <property type="protein sequence ID" value="PWW04204.1"/>
    <property type="molecule type" value="Genomic_DNA"/>
</dbReference>
<feature type="region of interest" description="Disordered" evidence="1">
    <location>
        <begin position="80"/>
        <end position="103"/>
    </location>
</feature>
<feature type="domain" description="SPOR" evidence="2">
    <location>
        <begin position="1138"/>
        <end position="1221"/>
    </location>
</feature>
<sequence>MSDDHSKNYRDAPGDIAEDDPLAELARIIGYDRPRDTRPQVDAPDTVPDLDIFDLEAELMRELDQTGFEQPRAAPLEAVRADPAVAAEADGARQAEDDAGEGDAVAAAYGLPGAGTLDAGPVEDIFGDEDFTPDVDDETRNVSEAFTQAEPRALDYPTPEDSADAWELTPGDAGFASEPDYGAWNDDDDAVDLDLNLDLDLDEALRALADAPPSGDALASGPEEDFTLEDIELDKADREKVAGFADRFYADDDDVLADMERVSLHRERSLDEADHGSARDVPTADPVQEPHGFTAAEDQGYDFPEAETSDAAAGAESDADYDFIDEVPSRPVDRADPDRDLDQPQVMENAFETADSAAELTTEEQFHGWQPDDRAADAVADAMAPDAPELKPAGFARETTSHYIDFEDELAAELDVYQQELDIADDDPSLTESYLGTGVPAESISIETAQDLEFAAAANEFVENADVPEAIAELDEAELDARFAAWSPATDGPARDRAPDDDLQALGADYVAENGFEFDLGPELEQALARSIEVSDREVPAGLAPELLSHEDEPDMGAGAAAAAPLSGADDATADELADLDMSDFDDLWSAAPDAEPSGLEPVGVEPDVADLDADDLNEDAWLEEETDENSSLEAEADLEEPQPEQVDRDEIADAFGDLLSEPDVESLPSGAADLPQAGERLIQTERGGETDLPAASAWLGVNVHERSAPTINGHDDETDATPAGEGGFDPAALSEADYRLEQIAEFDVPSIPHDDPTQETDAEDGFEADIEREFAQLVDAELPDSYEVSETEIAEMAASAAAWPGVAKASDEIIPDDYYDLEDNLESKPHGDYAEDDFSVRHGRDPAHDIYRPDPAEPLDDRGSRGPMLALLVLGIAVLGGLGVFGWSILSGDDADGSGGPRIILADKEPVKVVPENPGGLVVPNQEKAVYEKVDGGDVSKPTQPSLVTSAEEPVDVVQRTLDPSFLPLEGENDAEPEKAEDRLAADETQADGEPAAGSVVVVPRKVRTMVVRPDGTIVARDEPDPQPVAEAAPATATPPVQTAATEPQAGVVGPAAPAAASVEPASPAAAVPDTTVTAPVRVVTTQPITTPVAAPVPEVRPSEQAVNIVSTVSENGNVNAPAAAPAAPQAAAAPAVDNPGGYYMQIASQPTPEGAQASYSNLSGRFASVIGGRGVQIQRADIPGKGVYHRVRIPAGGRDEANALCARYKAAGGSCLVTR</sequence>
<feature type="compositionally biased region" description="Basic and acidic residues" evidence="1">
    <location>
        <begin position="266"/>
        <end position="278"/>
    </location>
</feature>
<feature type="compositionally biased region" description="Basic and acidic residues" evidence="1">
    <location>
        <begin position="826"/>
        <end position="863"/>
    </location>
</feature>
<dbReference type="AlphaFoldDB" id="A0A317PU57"/>
<reference evidence="3 4" key="1">
    <citation type="submission" date="2018-05" db="EMBL/GenBank/DDBJ databases">
        <title>Genomic Encyclopedia of Type Strains, Phase IV (KMG-IV): sequencing the most valuable type-strain genomes for metagenomic binning, comparative biology and taxonomic classification.</title>
        <authorList>
            <person name="Goeker M."/>
        </authorList>
    </citation>
    <scope>NUCLEOTIDE SEQUENCE [LARGE SCALE GENOMIC DNA]</scope>
    <source>
        <strain evidence="3 4">DSM 16791</strain>
    </source>
</reference>
<feature type="region of interest" description="Disordered" evidence="1">
    <location>
        <begin position="152"/>
        <end position="187"/>
    </location>
</feature>
<proteinExistence type="predicted"/>
<feature type="compositionally biased region" description="Acidic residues" evidence="1">
    <location>
        <begin position="608"/>
        <end position="643"/>
    </location>
</feature>
<evidence type="ECO:0000256" key="1">
    <source>
        <dbReference type="SAM" id="MobiDB-lite"/>
    </source>
</evidence>
<accession>A0A317PU57</accession>
<feature type="region of interest" description="Disordered" evidence="1">
    <location>
        <begin position="266"/>
        <end position="342"/>
    </location>
</feature>
<feature type="region of interest" description="Disordered" evidence="1">
    <location>
        <begin position="823"/>
        <end position="863"/>
    </location>
</feature>
<feature type="compositionally biased region" description="Acidic residues" evidence="1">
    <location>
        <begin position="572"/>
        <end position="587"/>
    </location>
</feature>
<feature type="region of interest" description="Disordered" evidence="1">
    <location>
        <begin position="1019"/>
        <end position="1041"/>
    </location>
</feature>
<feature type="compositionally biased region" description="Low complexity" evidence="1">
    <location>
        <begin position="556"/>
        <end position="571"/>
    </location>
</feature>
<feature type="compositionally biased region" description="Basic and acidic residues" evidence="1">
    <location>
        <begin position="977"/>
        <end position="987"/>
    </location>
</feature>
<dbReference type="Proteomes" id="UP000246352">
    <property type="component" value="Unassembled WGS sequence"/>
</dbReference>
<gene>
    <name evidence="3" type="ORF">DFR52_101896</name>
</gene>
<feature type="region of interest" description="Disordered" evidence="1">
    <location>
        <begin position="1"/>
        <end position="21"/>
    </location>
</feature>
<feature type="region of interest" description="Disordered" evidence="1">
    <location>
        <begin position="708"/>
        <end position="737"/>
    </location>
</feature>
<comment type="caution">
    <text evidence="3">The sequence shown here is derived from an EMBL/GenBank/DDBJ whole genome shotgun (WGS) entry which is preliminary data.</text>
</comment>
<evidence type="ECO:0000259" key="2">
    <source>
        <dbReference type="PROSITE" id="PS51724"/>
    </source>
</evidence>
<dbReference type="InterPro" id="IPR007730">
    <property type="entry name" value="SPOR-like_dom"/>
</dbReference>
<dbReference type="OrthoDB" id="7338235at2"/>
<evidence type="ECO:0000313" key="4">
    <source>
        <dbReference type="Proteomes" id="UP000246352"/>
    </source>
</evidence>
<dbReference type="Pfam" id="PF05036">
    <property type="entry name" value="SPOR"/>
    <property type="match status" value="1"/>
</dbReference>
<dbReference type="RefSeq" id="WP_110030662.1">
    <property type="nucleotide sequence ID" value="NZ_QGTR01000001.1"/>
</dbReference>
<keyword evidence="4" id="KW-1185">Reference proteome</keyword>
<feature type="compositionally biased region" description="Low complexity" evidence="1">
    <location>
        <begin position="80"/>
        <end position="89"/>
    </location>
</feature>